<dbReference type="GO" id="GO:0003676">
    <property type="term" value="F:nucleic acid binding"/>
    <property type="evidence" value="ECO:0007669"/>
    <property type="project" value="InterPro"/>
</dbReference>
<organism evidence="2">
    <name type="scientific">Bactrocera latifrons</name>
    <name type="common">Malaysian fruit fly</name>
    <name type="synonym">Chaetodacus latifrons</name>
    <dbReference type="NCBI Taxonomy" id="174628"/>
    <lineage>
        <taxon>Eukaryota</taxon>
        <taxon>Metazoa</taxon>
        <taxon>Ecdysozoa</taxon>
        <taxon>Arthropoda</taxon>
        <taxon>Hexapoda</taxon>
        <taxon>Insecta</taxon>
        <taxon>Pterygota</taxon>
        <taxon>Neoptera</taxon>
        <taxon>Endopterygota</taxon>
        <taxon>Diptera</taxon>
        <taxon>Brachycera</taxon>
        <taxon>Muscomorpha</taxon>
        <taxon>Tephritoidea</taxon>
        <taxon>Tephritidae</taxon>
        <taxon>Bactrocera</taxon>
        <taxon>Bactrocera</taxon>
    </lineage>
</organism>
<proteinExistence type="predicted"/>
<dbReference type="InterPro" id="IPR036397">
    <property type="entry name" value="RNaseH_sf"/>
</dbReference>
<dbReference type="GO" id="GO:0004523">
    <property type="term" value="F:RNA-DNA hybrid ribonuclease activity"/>
    <property type="evidence" value="ECO:0007669"/>
    <property type="project" value="InterPro"/>
</dbReference>
<gene>
    <name evidence="2" type="ORF">c1_g1_i10</name>
</gene>
<feature type="domain" description="RNase H type-1" evidence="1">
    <location>
        <begin position="102"/>
        <end position="226"/>
    </location>
</feature>
<dbReference type="InterPro" id="IPR002156">
    <property type="entry name" value="RNaseH_domain"/>
</dbReference>
<sequence length="370" mass="41777">MRNTMMLIPRLLHCRSELIFSQINCSIRNLKTSRKPSTIMSCLSLIQQLNIVTTPSALKTSEYFPSALPNSSLINTLLKYPKYSTSSNEYKQMFNAVLESLNDDWNVYYTDGSKSNTSTTFAVTNQLGGTIMVGSMPSYCSVFTAEAAAIFKAVQFASRMGNKCIICTDSRSAIEAIFNTNNEPLISNIRSMLLQSSNCIKIMWVPSHIGIHGIEIADKKAKEASKQPLHFFDYFTDKDIRRLVETYVNEIQVREWSNHDHHYKKFNPAGTKPLYPGKGTCKNIRTFIRLRIGHTTATHAHILNGVNKPNCMFCGSNDVTVIHLLDTCPALQRIRANVFSNKKPSLYLERTDDSNIEMIAKYISLCKLNI</sequence>
<name>A0A0K8VQJ3_BACLA</name>
<dbReference type="EMBL" id="GDHF01011489">
    <property type="protein sequence ID" value="JAI40825.1"/>
    <property type="molecule type" value="Transcribed_RNA"/>
</dbReference>
<protein>
    <recommendedName>
        <fullName evidence="1">RNase H type-1 domain-containing protein</fullName>
    </recommendedName>
</protein>
<dbReference type="SUPFAM" id="SSF53098">
    <property type="entry name" value="Ribonuclease H-like"/>
    <property type="match status" value="1"/>
</dbReference>
<dbReference type="PROSITE" id="PS50879">
    <property type="entry name" value="RNASE_H_1"/>
    <property type="match status" value="1"/>
</dbReference>
<evidence type="ECO:0000313" key="2">
    <source>
        <dbReference type="EMBL" id="JAI40825.1"/>
    </source>
</evidence>
<dbReference type="OrthoDB" id="8067603at2759"/>
<dbReference type="AlphaFoldDB" id="A0A0K8VQJ3"/>
<evidence type="ECO:0000259" key="1">
    <source>
        <dbReference type="PROSITE" id="PS50879"/>
    </source>
</evidence>
<dbReference type="Gene3D" id="3.30.420.10">
    <property type="entry name" value="Ribonuclease H-like superfamily/Ribonuclease H"/>
    <property type="match status" value="1"/>
</dbReference>
<dbReference type="Pfam" id="PF00075">
    <property type="entry name" value="RNase_H"/>
    <property type="match status" value="1"/>
</dbReference>
<accession>A0A0K8VQJ3</accession>
<dbReference type="InterPro" id="IPR012337">
    <property type="entry name" value="RNaseH-like_sf"/>
</dbReference>
<reference evidence="2" key="1">
    <citation type="submission" date="2015-06" db="EMBL/GenBank/DDBJ databases">
        <authorList>
            <person name="Hoefler B.C."/>
            <person name="Straight P.D."/>
        </authorList>
    </citation>
    <scope>NUCLEOTIDE SEQUENCE</scope>
</reference>
<dbReference type="CDD" id="cd09276">
    <property type="entry name" value="Rnase_HI_RT_non_LTR"/>
    <property type="match status" value="1"/>
</dbReference>